<evidence type="ECO:0000256" key="6">
    <source>
        <dbReference type="ARBA" id="ARBA00022989"/>
    </source>
</evidence>
<keyword evidence="3" id="KW-0813">Transport</keyword>
<keyword evidence="5 8" id="KW-0812">Transmembrane</keyword>
<evidence type="ECO:0000256" key="7">
    <source>
        <dbReference type="ARBA" id="ARBA00023136"/>
    </source>
</evidence>
<keyword evidence="7 8" id="KW-0472">Membrane</keyword>
<dbReference type="PANTHER" id="PTHR34975:SF2">
    <property type="entry name" value="SPORE GERMINATION PROTEIN A2"/>
    <property type="match status" value="1"/>
</dbReference>
<evidence type="ECO:0000256" key="5">
    <source>
        <dbReference type="ARBA" id="ARBA00022692"/>
    </source>
</evidence>
<dbReference type="EMBL" id="JAWJAY010000001">
    <property type="protein sequence ID" value="MDV2884089.1"/>
    <property type="molecule type" value="Genomic_DNA"/>
</dbReference>
<dbReference type="Proteomes" id="UP001285636">
    <property type="component" value="Unassembled WGS sequence"/>
</dbReference>
<dbReference type="AlphaFoldDB" id="A0AAJ2NK90"/>
<evidence type="ECO:0000256" key="8">
    <source>
        <dbReference type="SAM" id="Phobius"/>
    </source>
</evidence>
<dbReference type="GO" id="GO:0016020">
    <property type="term" value="C:membrane"/>
    <property type="evidence" value="ECO:0007669"/>
    <property type="project" value="UniProtKB-SubCell"/>
</dbReference>
<dbReference type="Gene3D" id="1.20.1740.10">
    <property type="entry name" value="Amino acid/polyamine transporter I"/>
    <property type="match status" value="1"/>
</dbReference>
<dbReference type="PANTHER" id="PTHR34975">
    <property type="entry name" value="SPORE GERMINATION PROTEIN A2"/>
    <property type="match status" value="1"/>
</dbReference>
<feature type="transmembrane region" description="Helical" evidence="8">
    <location>
        <begin position="182"/>
        <end position="208"/>
    </location>
</feature>
<dbReference type="GO" id="GO:0009847">
    <property type="term" value="P:spore germination"/>
    <property type="evidence" value="ECO:0007669"/>
    <property type="project" value="InterPro"/>
</dbReference>
<feature type="transmembrane region" description="Helical" evidence="8">
    <location>
        <begin position="340"/>
        <end position="359"/>
    </location>
</feature>
<comment type="subcellular location">
    <subcellularLocation>
        <location evidence="1">Membrane</location>
        <topology evidence="1">Multi-pass membrane protein</topology>
    </subcellularLocation>
</comment>
<name>A0AAJ2NK90_ALKPS</name>
<keyword evidence="4" id="KW-0309">Germination</keyword>
<accession>A0AAJ2NK90</accession>
<evidence type="ECO:0000256" key="4">
    <source>
        <dbReference type="ARBA" id="ARBA00022544"/>
    </source>
</evidence>
<feature type="transmembrane region" description="Helical" evidence="8">
    <location>
        <begin position="85"/>
        <end position="109"/>
    </location>
</feature>
<feature type="transmembrane region" description="Helical" evidence="8">
    <location>
        <begin position="272"/>
        <end position="301"/>
    </location>
</feature>
<dbReference type="InterPro" id="IPR004761">
    <property type="entry name" value="Spore_GerAB"/>
</dbReference>
<feature type="transmembrane region" description="Helical" evidence="8">
    <location>
        <begin position="45"/>
        <end position="65"/>
    </location>
</feature>
<dbReference type="RefSeq" id="WP_323465811.1">
    <property type="nucleotide sequence ID" value="NZ_CP144224.1"/>
</dbReference>
<feature type="transmembrane region" description="Helical" evidence="8">
    <location>
        <begin position="115"/>
        <end position="138"/>
    </location>
</feature>
<comment type="similarity">
    <text evidence="2">Belongs to the amino acid-polyamine-organocation (APC) superfamily. Spore germination protein (SGP) (TC 2.A.3.9) family.</text>
</comment>
<reference evidence="9" key="1">
    <citation type="submission" date="2023-10" db="EMBL/GenBank/DDBJ databases">
        <title>Screening of Alkalihalophilus pseudofirmusBZ-TG-HK211 and Its Alleviation of Salt Stress on Rapeseed Growth.</title>
        <authorList>
            <person name="Zhao B."/>
            <person name="Guo T."/>
        </authorList>
    </citation>
    <scope>NUCLEOTIDE SEQUENCE</scope>
    <source>
        <strain evidence="9">BZ-TG-HK211</strain>
    </source>
</reference>
<evidence type="ECO:0000313" key="9">
    <source>
        <dbReference type="EMBL" id="MDV2884089.1"/>
    </source>
</evidence>
<dbReference type="NCBIfam" id="TIGR00912">
    <property type="entry name" value="2A0309"/>
    <property type="match status" value="1"/>
</dbReference>
<proteinExistence type="inferred from homology"/>
<feature type="transmembrane region" description="Helical" evidence="8">
    <location>
        <begin position="220"/>
        <end position="243"/>
    </location>
</feature>
<comment type="caution">
    <text evidence="9">The sequence shown here is derived from an EMBL/GenBank/DDBJ whole genome shotgun (WGS) entry which is preliminary data.</text>
</comment>
<dbReference type="Pfam" id="PF03845">
    <property type="entry name" value="Spore_permease"/>
    <property type="match status" value="1"/>
</dbReference>
<evidence type="ECO:0000256" key="3">
    <source>
        <dbReference type="ARBA" id="ARBA00022448"/>
    </source>
</evidence>
<feature type="transmembrane region" description="Helical" evidence="8">
    <location>
        <begin position="15"/>
        <end position="33"/>
    </location>
</feature>
<feature type="transmembrane region" description="Helical" evidence="8">
    <location>
        <begin position="150"/>
        <end position="170"/>
    </location>
</feature>
<protein>
    <submittedName>
        <fullName evidence="9">Endospore germination permease</fullName>
    </submittedName>
</protein>
<evidence type="ECO:0000256" key="2">
    <source>
        <dbReference type="ARBA" id="ARBA00007998"/>
    </source>
</evidence>
<keyword evidence="6 8" id="KW-1133">Transmembrane helix</keyword>
<evidence type="ECO:0000313" key="10">
    <source>
        <dbReference type="Proteomes" id="UP001285636"/>
    </source>
</evidence>
<feature type="transmembrane region" description="Helical" evidence="8">
    <location>
        <begin position="308"/>
        <end position="328"/>
    </location>
</feature>
<gene>
    <name evidence="9" type="ORF">RYX45_02795</name>
</gene>
<organism evidence="9 10">
    <name type="scientific">Alkalihalophilus pseudofirmus</name>
    <name type="common">Bacillus pseudofirmus</name>
    <dbReference type="NCBI Taxonomy" id="79885"/>
    <lineage>
        <taxon>Bacteria</taxon>
        <taxon>Bacillati</taxon>
        <taxon>Bacillota</taxon>
        <taxon>Bacilli</taxon>
        <taxon>Bacillales</taxon>
        <taxon>Bacillaceae</taxon>
        <taxon>Alkalihalophilus</taxon>
    </lineage>
</organism>
<evidence type="ECO:0000256" key="1">
    <source>
        <dbReference type="ARBA" id="ARBA00004141"/>
    </source>
</evidence>
<sequence>MSNQSQKMTITPSQLALFVIQTQVGVGVLSMPFSVFDAGAKTDGWISILLAGLVVQIIIFVYMFISKRFPNSNLYVILESVFGKWLGKFLIFIHVVYFISVGAVILILFSSVLTIWAFPSTPQFLKVGIAVFTAWYLAKENVRIIARFHVIVSVLLVLVILLTITAFTHAEYRYVLPIGHTGITNIILSAKAATLSLLGFEIFIILFATTEGTIKTKVKAATIANVTVTLIYAYLAFTCYIFFSPEEIGLVPEPILYLIKSFSFIVLERTDLIFLTVWMVSVLTSFVGYLYIASLGTAILFNKTNHSPFVWGICLITFLFSVSPHNVLRIGTISELISNIGGVFSFIFPFVILAVAILFKRKESNGSNKGKKGVSST</sequence>